<keyword evidence="4" id="KW-1185">Reference proteome</keyword>
<dbReference type="EMBL" id="QGGW01000004">
    <property type="protein sequence ID" value="PWK60535.1"/>
    <property type="molecule type" value="Genomic_DNA"/>
</dbReference>
<protein>
    <submittedName>
        <fullName evidence="3">Uncharacterized protein</fullName>
    </submittedName>
</protein>
<feature type="signal peptide" evidence="2">
    <location>
        <begin position="1"/>
        <end position="28"/>
    </location>
</feature>
<comment type="caution">
    <text evidence="3">The sequence shown here is derived from an EMBL/GenBank/DDBJ whole genome shotgun (WGS) entry which is preliminary data.</text>
</comment>
<evidence type="ECO:0000256" key="1">
    <source>
        <dbReference type="SAM" id="MobiDB-lite"/>
    </source>
</evidence>
<evidence type="ECO:0000256" key="2">
    <source>
        <dbReference type="SAM" id="SignalP"/>
    </source>
</evidence>
<feature type="region of interest" description="Disordered" evidence="1">
    <location>
        <begin position="133"/>
        <end position="171"/>
    </location>
</feature>
<proteinExistence type="predicted"/>
<accession>A0A316GIW1</accession>
<reference evidence="3 4" key="1">
    <citation type="submission" date="2018-05" db="EMBL/GenBank/DDBJ databases">
        <title>Genomic Encyclopedia of Type Strains, Phase IV (KMG-IV): sequencing the most valuable type-strain genomes for metagenomic binning, comparative biology and taxonomic classification.</title>
        <authorList>
            <person name="Goeker M."/>
        </authorList>
    </citation>
    <scope>NUCLEOTIDE SEQUENCE [LARGE SCALE GENOMIC DNA]</scope>
    <source>
        <strain evidence="3 4">DSM 16097</strain>
    </source>
</reference>
<evidence type="ECO:0000313" key="4">
    <source>
        <dbReference type="Proteomes" id="UP000245708"/>
    </source>
</evidence>
<feature type="chain" id="PRO_5016295720" evidence="2">
    <location>
        <begin position="29"/>
        <end position="171"/>
    </location>
</feature>
<gene>
    <name evidence="3" type="ORF">C7455_104171</name>
</gene>
<sequence length="171" mass="18813">MFHLVLSRLSRAAVLSAAALFDLSALMAAQSPLVPVSMEVHRYDEVLAASRSNRASCCAPRIYASGSDFDFIHVRVVFNLAFSDMLDRVSVHSSDIVRVTPEVPEGLDSFGYDRLRGAFEDAVTPLSAHIARATGRPLQSRPRSIRSGRCPRPQHPPPSGLEKATRRWRSA</sequence>
<evidence type="ECO:0000313" key="3">
    <source>
        <dbReference type="EMBL" id="PWK60535.1"/>
    </source>
</evidence>
<dbReference type="AlphaFoldDB" id="A0A316GIW1"/>
<organism evidence="3 4">
    <name type="scientific">Roseicyclus mahoneyensis</name>
    <dbReference type="NCBI Taxonomy" id="164332"/>
    <lineage>
        <taxon>Bacteria</taxon>
        <taxon>Pseudomonadati</taxon>
        <taxon>Pseudomonadota</taxon>
        <taxon>Alphaproteobacteria</taxon>
        <taxon>Rhodobacterales</taxon>
        <taxon>Roseobacteraceae</taxon>
        <taxon>Roseicyclus</taxon>
    </lineage>
</organism>
<name>A0A316GIW1_9RHOB</name>
<keyword evidence="2" id="KW-0732">Signal</keyword>
<dbReference type="Proteomes" id="UP000245708">
    <property type="component" value="Unassembled WGS sequence"/>
</dbReference>